<reference evidence="10 11" key="1">
    <citation type="submission" date="2017-02" db="EMBL/GenBank/DDBJ databases">
        <authorList>
            <person name="Peterson S.W."/>
        </authorList>
    </citation>
    <scope>NUCLEOTIDE SEQUENCE [LARGE SCALE GENOMIC DNA]</scope>
    <source>
        <strain evidence="10 11">ATCC 49788</strain>
    </source>
</reference>
<evidence type="ECO:0000259" key="9">
    <source>
        <dbReference type="PROSITE" id="PS51755"/>
    </source>
</evidence>
<evidence type="ECO:0000256" key="1">
    <source>
        <dbReference type="ARBA" id="ARBA00022553"/>
    </source>
</evidence>
<keyword evidence="5" id="KW-0804">Transcription</keyword>
<dbReference type="InterPro" id="IPR001789">
    <property type="entry name" value="Sig_transdc_resp-reg_receiver"/>
</dbReference>
<dbReference type="PANTHER" id="PTHR48111:SF4">
    <property type="entry name" value="DNA-BINDING DUAL TRANSCRIPTIONAL REGULATOR OMPR"/>
    <property type="match status" value="1"/>
</dbReference>
<dbReference type="InterPro" id="IPR036388">
    <property type="entry name" value="WH-like_DNA-bd_sf"/>
</dbReference>
<evidence type="ECO:0000256" key="6">
    <source>
        <dbReference type="PROSITE-ProRule" id="PRU00169"/>
    </source>
</evidence>
<keyword evidence="3" id="KW-0805">Transcription regulation</keyword>
<feature type="DNA-binding region" description="OmpR/PhoB-type" evidence="7">
    <location>
        <begin position="138"/>
        <end position="237"/>
    </location>
</feature>
<dbReference type="PROSITE" id="PS50110">
    <property type="entry name" value="RESPONSE_REGULATORY"/>
    <property type="match status" value="1"/>
</dbReference>
<keyword evidence="11" id="KW-1185">Reference proteome</keyword>
<evidence type="ECO:0000256" key="2">
    <source>
        <dbReference type="ARBA" id="ARBA00023012"/>
    </source>
</evidence>
<dbReference type="Gene3D" id="1.10.10.10">
    <property type="entry name" value="Winged helix-like DNA-binding domain superfamily/Winged helix DNA-binding domain"/>
    <property type="match status" value="1"/>
</dbReference>
<dbReference type="SUPFAM" id="SSF46894">
    <property type="entry name" value="C-terminal effector domain of the bipartite response regulators"/>
    <property type="match status" value="1"/>
</dbReference>
<organism evidence="10 11">
    <name type="scientific">Thiothrix eikelboomii</name>
    <dbReference type="NCBI Taxonomy" id="92487"/>
    <lineage>
        <taxon>Bacteria</taxon>
        <taxon>Pseudomonadati</taxon>
        <taxon>Pseudomonadota</taxon>
        <taxon>Gammaproteobacteria</taxon>
        <taxon>Thiotrichales</taxon>
        <taxon>Thiotrichaceae</taxon>
        <taxon>Thiothrix</taxon>
    </lineage>
</organism>
<evidence type="ECO:0000256" key="3">
    <source>
        <dbReference type="ARBA" id="ARBA00023015"/>
    </source>
</evidence>
<gene>
    <name evidence="10" type="ORF">SAMN02745130_00313</name>
</gene>
<dbReference type="STRING" id="92487.SAMN02745130_00313"/>
<dbReference type="GO" id="GO:0005829">
    <property type="term" value="C:cytosol"/>
    <property type="evidence" value="ECO:0007669"/>
    <property type="project" value="TreeGrafter"/>
</dbReference>
<dbReference type="Gene3D" id="6.10.250.690">
    <property type="match status" value="1"/>
</dbReference>
<accession>A0A1T4VUQ3</accession>
<dbReference type="GO" id="GO:0000156">
    <property type="term" value="F:phosphorelay response regulator activity"/>
    <property type="evidence" value="ECO:0007669"/>
    <property type="project" value="TreeGrafter"/>
</dbReference>
<dbReference type="InterPro" id="IPR001867">
    <property type="entry name" value="OmpR/PhoB-type_DNA-bd"/>
</dbReference>
<dbReference type="GO" id="GO:0006355">
    <property type="term" value="P:regulation of DNA-templated transcription"/>
    <property type="evidence" value="ECO:0007669"/>
    <property type="project" value="InterPro"/>
</dbReference>
<name>A0A1T4VUQ3_9GAMM</name>
<dbReference type="SMART" id="SM00448">
    <property type="entry name" value="REC"/>
    <property type="match status" value="1"/>
</dbReference>
<keyword evidence="4 7" id="KW-0238">DNA-binding</keyword>
<feature type="modified residue" description="4-aspartylphosphate" evidence="6">
    <location>
        <position position="60"/>
    </location>
</feature>
<dbReference type="Proteomes" id="UP000190460">
    <property type="component" value="Unassembled WGS sequence"/>
</dbReference>
<evidence type="ECO:0000256" key="4">
    <source>
        <dbReference type="ARBA" id="ARBA00023125"/>
    </source>
</evidence>
<keyword evidence="2" id="KW-0902">Two-component regulatory system</keyword>
<dbReference type="OrthoDB" id="9802426at2"/>
<feature type="domain" description="OmpR/PhoB-type" evidence="9">
    <location>
        <begin position="138"/>
        <end position="237"/>
    </location>
</feature>
<evidence type="ECO:0000256" key="7">
    <source>
        <dbReference type="PROSITE-ProRule" id="PRU01091"/>
    </source>
</evidence>
<proteinExistence type="predicted"/>
<dbReference type="InterPro" id="IPR011006">
    <property type="entry name" value="CheY-like_superfamily"/>
</dbReference>
<protein>
    <submittedName>
        <fullName evidence="10">DNA-binding response regulator, OmpR family, contains REC and winged-helix (WHTH) domain</fullName>
    </submittedName>
</protein>
<dbReference type="Pfam" id="PF00072">
    <property type="entry name" value="Response_reg"/>
    <property type="match status" value="1"/>
</dbReference>
<dbReference type="PROSITE" id="PS51755">
    <property type="entry name" value="OMPR_PHOB"/>
    <property type="match status" value="1"/>
</dbReference>
<dbReference type="PANTHER" id="PTHR48111">
    <property type="entry name" value="REGULATOR OF RPOS"/>
    <property type="match status" value="1"/>
</dbReference>
<dbReference type="CDD" id="cd17574">
    <property type="entry name" value="REC_OmpR"/>
    <property type="match status" value="1"/>
</dbReference>
<feature type="domain" description="Response regulatory" evidence="8">
    <location>
        <begin position="11"/>
        <end position="124"/>
    </location>
</feature>
<dbReference type="EMBL" id="FUYB01000001">
    <property type="protein sequence ID" value="SKA68568.1"/>
    <property type="molecule type" value="Genomic_DNA"/>
</dbReference>
<dbReference type="SMART" id="SM00862">
    <property type="entry name" value="Trans_reg_C"/>
    <property type="match status" value="1"/>
</dbReference>
<evidence type="ECO:0000259" key="8">
    <source>
        <dbReference type="PROSITE" id="PS50110"/>
    </source>
</evidence>
<evidence type="ECO:0000256" key="5">
    <source>
        <dbReference type="ARBA" id="ARBA00023163"/>
    </source>
</evidence>
<dbReference type="AlphaFoldDB" id="A0A1T4VUQ3"/>
<dbReference type="InterPro" id="IPR016032">
    <property type="entry name" value="Sig_transdc_resp-reg_C-effctor"/>
</dbReference>
<sequence length="247" mass="27913">MLESISPTPNQILIVDDEPAIRSLVKRYFEKRGMVVHCAASGEEMHAVLNTEAIDMVFLDVHLPGKDGFELLDEIKGEHQAGVIMLTVENDLDARLHGLNGGADDYMPKPFAMSELHARSNAVLRRLGRFKQMPKLETSCYRFAGYALDCKLREVRNQQQALIDLSPAEIDLLLVFVKHPQTVLNRDYLMQQTRGREAAPFDRTIDVRVGQLRKKLPIRDEQALFKTVRGGGYMLTQAVERARSAEP</sequence>
<dbReference type="CDD" id="cd00383">
    <property type="entry name" value="trans_reg_C"/>
    <property type="match status" value="1"/>
</dbReference>
<dbReference type="SUPFAM" id="SSF52172">
    <property type="entry name" value="CheY-like"/>
    <property type="match status" value="1"/>
</dbReference>
<keyword evidence="1 6" id="KW-0597">Phosphoprotein</keyword>
<dbReference type="InterPro" id="IPR039420">
    <property type="entry name" value="WalR-like"/>
</dbReference>
<evidence type="ECO:0000313" key="11">
    <source>
        <dbReference type="Proteomes" id="UP000190460"/>
    </source>
</evidence>
<dbReference type="Pfam" id="PF00486">
    <property type="entry name" value="Trans_reg_C"/>
    <property type="match status" value="1"/>
</dbReference>
<dbReference type="RefSeq" id="WP_078920814.1">
    <property type="nucleotide sequence ID" value="NZ_FUYB01000001.1"/>
</dbReference>
<dbReference type="GO" id="GO:0000976">
    <property type="term" value="F:transcription cis-regulatory region binding"/>
    <property type="evidence" value="ECO:0007669"/>
    <property type="project" value="TreeGrafter"/>
</dbReference>
<dbReference type="GO" id="GO:0032993">
    <property type="term" value="C:protein-DNA complex"/>
    <property type="evidence" value="ECO:0007669"/>
    <property type="project" value="TreeGrafter"/>
</dbReference>
<dbReference type="Gene3D" id="3.40.50.2300">
    <property type="match status" value="1"/>
</dbReference>
<evidence type="ECO:0000313" key="10">
    <source>
        <dbReference type="EMBL" id="SKA68568.1"/>
    </source>
</evidence>